<evidence type="ECO:0000313" key="19">
    <source>
        <dbReference type="Proteomes" id="UP001431783"/>
    </source>
</evidence>
<evidence type="ECO:0000256" key="6">
    <source>
        <dbReference type="ARBA" id="ARBA00012487"/>
    </source>
</evidence>
<dbReference type="PANTHER" id="PTHR13773">
    <property type="entry name" value="PHOSPHATIDATE CYTIDYLYLTRANSFERASE"/>
    <property type="match status" value="1"/>
</dbReference>
<reference evidence="18 19" key="1">
    <citation type="submission" date="2023-03" db="EMBL/GenBank/DDBJ databases">
        <title>Genome insight into feeding habits of ladybird beetles.</title>
        <authorList>
            <person name="Li H.-S."/>
            <person name="Huang Y.-H."/>
            <person name="Pang H."/>
        </authorList>
    </citation>
    <scope>NUCLEOTIDE SEQUENCE [LARGE SCALE GENOMIC DNA]</scope>
    <source>
        <strain evidence="18">SYSU_2023b</strain>
        <tissue evidence="18">Whole body</tissue>
    </source>
</reference>
<dbReference type="GO" id="GO:0005789">
    <property type="term" value="C:endoplasmic reticulum membrane"/>
    <property type="evidence" value="ECO:0007669"/>
    <property type="project" value="TreeGrafter"/>
</dbReference>
<protein>
    <recommendedName>
        <fullName evidence="6 16">Phosphatidate cytidylyltransferase</fullName>
        <ecNumber evidence="6 16">2.7.7.41</ecNumber>
    </recommendedName>
</protein>
<evidence type="ECO:0000256" key="16">
    <source>
        <dbReference type="RuleBase" id="RU003938"/>
    </source>
</evidence>
<dbReference type="GO" id="GO:0008654">
    <property type="term" value="P:phospholipid biosynthetic process"/>
    <property type="evidence" value="ECO:0007669"/>
    <property type="project" value="UniProtKB-KW"/>
</dbReference>
<dbReference type="PANTHER" id="PTHR13773:SF8">
    <property type="entry name" value="PHOSPHATIDATE CYTIDYLYLTRANSFERASE, PHOTORECEPTOR-SPECIFIC"/>
    <property type="match status" value="1"/>
</dbReference>
<keyword evidence="15" id="KW-1208">Phospholipid metabolism</keyword>
<evidence type="ECO:0000256" key="11">
    <source>
        <dbReference type="ARBA" id="ARBA00022989"/>
    </source>
</evidence>
<evidence type="ECO:0000256" key="4">
    <source>
        <dbReference type="ARBA" id="ARBA00005189"/>
    </source>
</evidence>
<evidence type="ECO:0000256" key="7">
    <source>
        <dbReference type="ARBA" id="ARBA00022516"/>
    </source>
</evidence>
<dbReference type="Pfam" id="PF01148">
    <property type="entry name" value="CTP_transf_1"/>
    <property type="match status" value="1"/>
</dbReference>
<comment type="caution">
    <text evidence="18">The sequence shown here is derived from an EMBL/GenBank/DDBJ whole genome shotgun (WGS) entry which is preliminary data.</text>
</comment>
<keyword evidence="19" id="KW-1185">Reference proteome</keyword>
<evidence type="ECO:0000256" key="5">
    <source>
        <dbReference type="ARBA" id="ARBA00010185"/>
    </source>
</evidence>
<sequence length="135" mass="15564">MIEINGSCTPIFLFEYAEYNLIPGLTIKVLPFVFVSLYIAVFASLVAPFAGFFASGFKRALNVKDFSDTIPGHGGILDRFDCQFLMAFFVFVYMSTFVKNYKYKKLQEKIFNLSNDDQMVFYELLKLSLQERNIL</sequence>
<evidence type="ECO:0000256" key="12">
    <source>
        <dbReference type="ARBA" id="ARBA00023098"/>
    </source>
</evidence>
<feature type="transmembrane region" description="Helical" evidence="17">
    <location>
        <begin position="84"/>
        <end position="101"/>
    </location>
</feature>
<keyword evidence="10 16" id="KW-0548">Nucleotidyltransferase</keyword>
<evidence type="ECO:0000256" key="3">
    <source>
        <dbReference type="ARBA" id="ARBA00005119"/>
    </source>
</evidence>
<dbReference type="EC" id="2.7.7.41" evidence="6 16"/>
<evidence type="ECO:0000256" key="13">
    <source>
        <dbReference type="ARBA" id="ARBA00023136"/>
    </source>
</evidence>
<dbReference type="EMBL" id="JARQZJ010000121">
    <property type="protein sequence ID" value="KAK9888595.1"/>
    <property type="molecule type" value="Genomic_DNA"/>
</dbReference>
<keyword evidence="7" id="KW-0444">Lipid biosynthesis</keyword>
<evidence type="ECO:0000256" key="15">
    <source>
        <dbReference type="ARBA" id="ARBA00023264"/>
    </source>
</evidence>
<feature type="transmembrane region" description="Helical" evidence="17">
    <location>
        <begin position="29"/>
        <end position="54"/>
    </location>
</feature>
<dbReference type="GO" id="GO:0004605">
    <property type="term" value="F:phosphatidate cytidylyltransferase activity"/>
    <property type="evidence" value="ECO:0007669"/>
    <property type="project" value="UniProtKB-EC"/>
</dbReference>
<keyword evidence="11 17" id="KW-1133">Transmembrane helix</keyword>
<keyword evidence="13 17" id="KW-0472">Membrane</keyword>
<proteinExistence type="inferred from homology"/>
<keyword evidence="9 16" id="KW-0812">Transmembrane</keyword>
<dbReference type="InterPro" id="IPR016720">
    <property type="entry name" value="PC_Trfase_euk"/>
</dbReference>
<comment type="subcellular location">
    <subcellularLocation>
        <location evidence="2">Membrane</location>
        <topology evidence="2">Multi-pass membrane protein</topology>
    </subcellularLocation>
</comment>
<accession>A0AAW1V1Q2</accession>
<evidence type="ECO:0000256" key="17">
    <source>
        <dbReference type="SAM" id="Phobius"/>
    </source>
</evidence>
<keyword evidence="14" id="KW-0594">Phospholipid biosynthesis</keyword>
<evidence type="ECO:0000313" key="18">
    <source>
        <dbReference type="EMBL" id="KAK9888595.1"/>
    </source>
</evidence>
<organism evidence="18 19">
    <name type="scientific">Henosepilachna vigintioctopunctata</name>
    <dbReference type="NCBI Taxonomy" id="420089"/>
    <lineage>
        <taxon>Eukaryota</taxon>
        <taxon>Metazoa</taxon>
        <taxon>Ecdysozoa</taxon>
        <taxon>Arthropoda</taxon>
        <taxon>Hexapoda</taxon>
        <taxon>Insecta</taxon>
        <taxon>Pterygota</taxon>
        <taxon>Neoptera</taxon>
        <taxon>Endopterygota</taxon>
        <taxon>Coleoptera</taxon>
        <taxon>Polyphaga</taxon>
        <taxon>Cucujiformia</taxon>
        <taxon>Coccinelloidea</taxon>
        <taxon>Coccinellidae</taxon>
        <taxon>Epilachninae</taxon>
        <taxon>Epilachnini</taxon>
        <taxon>Henosepilachna</taxon>
    </lineage>
</organism>
<keyword evidence="8 16" id="KW-0808">Transferase</keyword>
<dbReference type="AlphaFoldDB" id="A0AAW1V1Q2"/>
<evidence type="ECO:0000256" key="2">
    <source>
        <dbReference type="ARBA" id="ARBA00004141"/>
    </source>
</evidence>
<gene>
    <name evidence="18" type="ORF">WA026_000830</name>
</gene>
<keyword evidence="12" id="KW-0443">Lipid metabolism</keyword>
<dbReference type="InterPro" id="IPR000374">
    <property type="entry name" value="PC_trans"/>
</dbReference>
<dbReference type="PROSITE" id="PS01315">
    <property type="entry name" value="CDS"/>
    <property type="match status" value="1"/>
</dbReference>
<evidence type="ECO:0000256" key="14">
    <source>
        <dbReference type="ARBA" id="ARBA00023209"/>
    </source>
</evidence>
<comment type="similarity">
    <text evidence="5 16">Belongs to the CDS family.</text>
</comment>
<evidence type="ECO:0000256" key="9">
    <source>
        <dbReference type="ARBA" id="ARBA00022692"/>
    </source>
</evidence>
<evidence type="ECO:0000256" key="1">
    <source>
        <dbReference type="ARBA" id="ARBA00001698"/>
    </source>
</evidence>
<evidence type="ECO:0000256" key="10">
    <source>
        <dbReference type="ARBA" id="ARBA00022695"/>
    </source>
</evidence>
<evidence type="ECO:0000256" key="8">
    <source>
        <dbReference type="ARBA" id="ARBA00022679"/>
    </source>
</evidence>
<comment type="pathway">
    <text evidence="3 16">Phospholipid metabolism; CDP-diacylglycerol biosynthesis; CDP-diacylglycerol from sn-glycerol 3-phosphate: step 3/3.</text>
</comment>
<comment type="pathway">
    <text evidence="4">Lipid metabolism.</text>
</comment>
<comment type="catalytic activity">
    <reaction evidence="1 16">
        <text>a 1,2-diacyl-sn-glycero-3-phosphate + CTP + H(+) = a CDP-1,2-diacyl-sn-glycerol + diphosphate</text>
        <dbReference type="Rhea" id="RHEA:16229"/>
        <dbReference type="ChEBI" id="CHEBI:15378"/>
        <dbReference type="ChEBI" id="CHEBI:33019"/>
        <dbReference type="ChEBI" id="CHEBI:37563"/>
        <dbReference type="ChEBI" id="CHEBI:58332"/>
        <dbReference type="ChEBI" id="CHEBI:58608"/>
        <dbReference type="EC" id="2.7.7.41"/>
    </reaction>
</comment>
<name>A0AAW1V1Q2_9CUCU</name>
<dbReference type="Proteomes" id="UP001431783">
    <property type="component" value="Unassembled WGS sequence"/>
</dbReference>